<dbReference type="PANTHER" id="PTHR33112:SF16">
    <property type="entry name" value="HETEROKARYON INCOMPATIBILITY DOMAIN-CONTAINING PROTEIN"/>
    <property type="match status" value="1"/>
</dbReference>
<feature type="domain" description="Heterokaryon incompatibility" evidence="1">
    <location>
        <begin position="47"/>
        <end position="141"/>
    </location>
</feature>
<protein>
    <submittedName>
        <fullName evidence="2">HET-domain-containing protein</fullName>
    </submittedName>
</protein>
<dbReference type="Proteomes" id="UP000799757">
    <property type="component" value="Unassembled WGS sequence"/>
</dbReference>
<name>A0A6A6XAM7_9PLEO</name>
<keyword evidence="3" id="KW-1185">Reference proteome</keyword>
<organism evidence="2 3">
    <name type="scientific">Melanomma pulvis-pyrius CBS 109.77</name>
    <dbReference type="NCBI Taxonomy" id="1314802"/>
    <lineage>
        <taxon>Eukaryota</taxon>
        <taxon>Fungi</taxon>
        <taxon>Dikarya</taxon>
        <taxon>Ascomycota</taxon>
        <taxon>Pezizomycotina</taxon>
        <taxon>Dothideomycetes</taxon>
        <taxon>Pleosporomycetidae</taxon>
        <taxon>Pleosporales</taxon>
        <taxon>Melanommataceae</taxon>
        <taxon>Melanomma</taxon>
    </lineage>
</organism>
<dbReference type="InterPro" id="IPR010730">
    <property type="entry name" value="HET"/>
</dbReference>
<reference evidence="2" key="1">
    <citation type="journal article" date="2020" name="Stud. Mycol.">
        <title>101 Dothideomycetes genomes: a test case for predicting lifestyles and emergence of pathogens.</title>
        <authorList>
            <person name="Haridas S."/>
            <person name="Albert R."/>
            <person name="Binder M."/>
            <person name="Bloem J."/>
            <person name="Labutti K."/>
            <person name="Salamov A."/>
            <person name="Andreopoulos B."/>
            <person name="Baker S."/>
            <person name="Barry K."/>
            <person name="Bills G."/>
            <person name="Bluhm B."/>
            <person name="Cannon C."/>
            <person name="Castanera R."/>
            <person name="Culley D."/>
            <person name="Daum C."/>
            <person name="Ezra D."/>
            <person name="Gonzalez J."/>
            <person name="Henrissat B."/>
            <person name="Kuo A."/>
            <person name="Liang C."/>
            <person name="Lipzen A."/>
            <person name="Lutzoni F."/>
            <person name="Magnuson J."/>
            <person name="Mondo S."/>
            <person name="Nolan M."/>
            <person name="Ohm R."/>
            <person name="Pangilinan J."/>
            <person name="Park H.-J."/>
            <person name="Ramirez L."/>
            <person name="Alfaro M."/>
            <person name="Sun H."/>
            <person name="Tritt A."/>
            <person name="Yoshinaga Y."/>
            <person name="Zwiers L.-H."/>
            <person name="Turgeon B."/>
            <person name="Goodwin S."/>
            <person name="Spatafora J."/>
            <person name="Crous P."/>
            <person name="Grigoriev I."/>
        </authorList>
    </citation>
    <scope>NUCLEOTIDE SEQUENCE</scope>
    <source>
        <strain evidence="2">CBS 109.77</strain>
    </source>
</reference>
<dbReference type="OrthoDB" id="3761298at2759"/>
<evidence type="ECO:0000313" key="3">
    <source>
        <dbReference type="Proteomes" id="UP000799757"/>
    </source>
</evidence>
<evidence type="ECO:0000313" key="2">
    <source>
        <dbReference type="EMBL" id="KAF2793600.1"/>
    </source>
</evidence>
<proteinExistence type="predicted"/>
<dbReference type="AlphaFoldDB" id="A0A6A6XAM7"/>
<dbReference type="Pfam" id="PF06985">
    <property type="entry name" value="HET"/>
    <property type="match status" value="1"/>
</dbReference>
<dbReference type="EMBL" id="MU001921">
    <property type="protein sequence ID" value="KAF2793600.1"/>
    <property type="molecule type" value="Genomic_DNA"/>
</dbReference>
<sequence length="159" mass="18040">MEKCSTNHDSCRIRTPSELPTRLVELSPFGEPQTARLRHSQRETAIYCALSYCWCGSQPFATSIERYGSYLQCIPSSDTPKTYRDAFQVARCMAMRYIWIDSLYILQDDHDDVQRGIANMLSIYMGSQFTISAASAMNCNQDFLQTVILPIDCSGFAYA</sequence>
<accession>A0A6A6XAM7</accession>
<dbReference type="PANTHER" id="PTHR33112">
    <property type="entry name" value="DOMAIN PROTEIN, PUTATIVE-RELATED"/>
    <property type="match status" value="1"/>
</dbReference>
<gene>
    <name evidence="2" type="ORF">K505DRAFT_244036</name>
</gene>
<evidence type="ECO:0000259" key="1">
    <source>
        <dbReference type="Pfam" id="PF06985"/>
    </source>
</evidence>